<sequence length="71" mass="7966">LILLSGCSNIEIFNAKGPVASSQKFLILYSIVFMLVICFVVLGMFAIFIYKYSYNKNAESGKMHHNAIIET</sequence>
<comment type="subcellular location">
    <subcellularLocation>
        <location evidence="1">Membrane</location>
        <topology evidence="1">Multi-pass membrane protein</topology>
    </subcellularLocation>
</comment>
<gene>
    <name evidence="6" type="ORF">DD902_15820</name>
</gene>
<dbReference type="Proteomes" id="UP000246800">
    <property type="component" value="Unassembled WGS sequence"/>
</dbReference>
<dbReference type="Gene3D" id="1.10.287.90">
    <property type="match status" value="1"/>
</dbReference>
<reference evidence="6 7" key="1">
    <citation type="journal article" date="2018" name="Vet. Microbiol.">
        <title>Clonal diversity and geographic distribution of methicillin-resistant Staphylococcus pseudintermedius from Australian animals: Discovery of novel sequence types.</title>
        <authorList>
            <person name="Worthing K.A."/>
            <person name="Abraham S."/>
            <person name="Coombs G.W."/>
            <person name="Pang S."/>
            <person name="Saputra S."/>
            <person name="Jordan D."/>
            <person name="Trott D.J."/>
            <person name="Norris J.M."/>
        </authorList>
    </citation>
    <scope>NUCLEOTIDE SEQUENCE [LARGE SCALE GENOMIC DNA]</scope>
    <source>
        <strain evidence="6 7">ST525 1</strain>
    </source>
</reference>
<dbReference type="AlphaFoldDB" id="A0A317YL38"/>
<dbReference type="PROSITE" id="PS50999">
    <property type="entry name" value="COX2_TM"/>
    <property type="match status" value="1"/>
</dbReference>
<evidence type="ECO:0000256" key="3">
    <source>
        <dbReference type="ARBA" id="ARBA00023136"/>
    </source>
</evidence>
<accession>A0A317YL38</accession>
<dbReference type="InterPro" id="IPR036257">
    <property type="entry name" value="Cyt_c_oxidase_su2_TM_sf"/>
</dbReference>
<comment type="caution">
    <text evidence="6">The sequence shown here is derived from an EMBL/GenBank/DDBJ whole genome shotgun (WGS) entry which is preliminary data.</text>
</comment>
<evidence type="ECO:0000256" key="1">
    <source>
        <dbReference type="ARBA" id="ARBA00004141"/>
    </source>
</evidence>
<dbReference type="Pfam" id="PF02790">
    <property type="entry name" value="COX2_TM"/>
    <property type="match status" value="1"/>
</dbReference>
<evidence type="ECO:0000313" key="6">
    <source>
        <dbReference type="EMBL" id="PWZ67426.1"/>
    </source>
</evidence>
<keyword evidence="3 4" id="KW-0472">Membrane</keyword>
<feature type="domain" description="Cytochrome oxidase subunit II transmembrane region profile" evidence="5">
    <location>
        <begin position="4"/>
        <end position="71"/>
    </location>
</feature>
<evidence type="ECO:0000313" key="7">
    <source>
        <dbReference type="Proteomes" id="UP000246800"/>
    </source>
</evidence>
<evidence type="ECO:0000259" key="5">
    <source>
        <dbReference type="PROSITE" id="PS50999"/>
    </source>
</evidence>
<name>A0A317YL38_STAPS</name>
<evidence type="ECO:0000256" key="4">
    <source>
        <dbReference type="SAM" id="Phobius"/>
    </source>
</evidence>
<evidence type="ECO:0000256" key="2">
    <source>
        <dbReference type="ARBA" id="ARBA00022692"/>
    </source>
</evidence>
<organism evidence="6 7">
    <name type="scientific">Staphylococcus pseudintermedius</name>
    <dbReference type="NCBI Taxonomy" id="283734"/>
    <lineage>
        <taxon>Bacteria</taxon>
        <taxon>Bacillati</taxon>
        <taxon>Bacillota</taxon>
        <taxon>Bacilli</taxon>
        <taxon>Bacillales</taxon>
        <taxon>Staphylococcaceae</taxon>
        <taxon>Staphylococcus</taxon>
        <taxon>Staphylococcus intermedius group</taxon>
    </lineage>
</organism>
<dbReference type="GO" id="GO:0016020">
    <property type="term" value="C:membrane"/>
    <property type="evidence" value="ECO:0007669"/>
    <property type="project" value="UniProtKB-SubCell"/>
</dbReference>
<dbReference type="EMBL" id="QEIT01000717">
    <property type="protein sequence ID" value="PWZ67426.1"/>
    <property type="molecule type" value="Genomic_DNA"/>
</dbReference>
<dbReference type="RefSeq" id="WP_274541618.1">
    <property type="nucleotide sequence ID" value="NZ_QEIT01000717.1"/>
</dbReference>
<proteinExistence type="predicted"/>
<feature type="non-terminal residue" evidence="6">
    <location>
        <position position="1"/>
    </location>
</feature>
<keyword evidence="2 4" id="KW-0812">Transmembrane</keyword>
<dbReference type="SUPFAM" id="SSF81464">
    <property type="entry name" value="Cytochrome c oxidase subunit II-like, transmembrane region"/>
    <property type="match status" value="1"/>
</dbReference>
<keyword evidence="4" id="KW-1133">Transmembrane helix</keyword>
<dbReference type="InterPro" id="IPR011759">
    <property type="entry name" value="Cyt_c_oxidase_su2_TM_dom"/>
</dbReference>
<feature type="non-terminal residue" evidence="6">
    <location>
        <position position="71"/>
    </location>
</feature>
<protein>
    <submittedName>
        <fullName evidence="6">Cytochrome aa3 quinol oxidase subunit II</fullName>
    </submittedName>
</protein>
<feature type="transmembrane region" description="Helical" evidence="4">
    <location>
        <begin position="26"/>
        <end position="50"/>
    </location>
</feature>
<dbReference type="GO" id="GO:0022900">
    <property type="term" value="P:electron transport chain"/>
    <property type="evidence" value="ECO:0007669"/>
    <property type="project" value="InterPro"/>
</dbReference>